<organism evidence="7 8">
    <name type="scientific">Otolemur garnettii</name>
    <name type="common">Small-eared galago</name>
    <name type="synonym">Garnett's greater bushbaby</name>
    <dbReference type="NCBI Taxonomy" id="30611"/>
    <lineage>
        <taxon>Eukaryota</taxon>
        <taxon>Metazoa</taxon>
        <taxon>Chordata</taxon>
        <taxon>Craniata</taxon>
        <taxon>Vertebrata</taxon>
        <taxon>Euteleostomi</taxon>
        <taxon>Mammalia</taxon>
        <taxon>Eutheria</taxon>
        <taxon>Euarchontoglires</taxon>
        <taxon>Primates</taxon>
        <taxon>Strepsirrhini</taxon>
        <taxon>Lorisiformes</taxon>
        <taxon>Galagidae</taxon>
        <taxon>Otolemur</taxon>
    </lineage>
</organism>
<dbReference type="InterPro" id="IPR002125">
    <property type="entry name" value="CMP_dCMP_dom"/>
</dbReference>
<dbReference type="GO" id="GO:0051607">
    <property type="term" value="P:defense response to virus"/>
    <property type="evidence" value="ECO:0007669"/>
    <property type="project" value="TreeGrafter"/>
</dbReference>
<dbReference type="CDD" id="cd01283">
    <property type="entry name" value="cytidine_deaminase"/>
    <property type="match status" value="2"/>
</dbReference>
<evidence type="ECO:0000256" key="3">
    <source>
        <dbReference type="ARBA" id="ARBA00022723"/>
    </source>
</evidence>
<dbReference type="GO" id="GO:0004126">
    <property type="term" value="F:cytidine deaminase activity"/>
    <property type="evidence" value="ECO:0007669"/>
    <property type="project" value="TreeGrafter"/>
</dbReference>
<keyword evidence="4" id="KW-0378">Hydrolase</keyword>
<dbReference type="AlphaFoldDB" id="H0XYD2"/>
<protein>
    <recommendedName>
        <fullName evidence="6">CMP/dCMP-type deaminase domain-containing protein</fullName>
    </recommendedName>
</protein>
<evidence type="ECO:0000313" key="8">
    <source>
        <dbReference type="Proteomes" id="UP000005225"/>
    </source>
</evidence>
<dbReference type="Pfam" id="PF18772">
    <property type="entry name" value="APOBEC2"/>
    <property type="match status" value="1"/>
</dbReference>
<dbReference type="GeneTree" id="ENSGT00940000162695"/>
<keyword evidence="8" id="KW-1185">Reference proteome</keyword>
<evidence type="ECO:0000256" key="5">
    <source>
        <dbReference type="ARBA" id="ARBA00022833"/>
    </source>
</evidence>
<comment type="similarity">
    <text evidence="2">Belongs to the cytidine and deoxycytidylate deaminase family.</text>
</comment>
<dbReference type="InterPro" id="IPR016193">
    <property type="entry name" value="Cytidine_deaminase-like"/>
</dbReference>
<accession>H0XYD2</accession>
<dbReference type="HOGENOM" id="CLU_047918_0_0_1"/>
<dbReference type="Gene3D" id="3.40.140.10">
    <property type="entry name" value="Cytidine Deaminase, domain 2"/>
    <property type="match status" value="2"/>
</dbReference>
<dbReference type="GO" id="GO:0005634">
    <property type="term" value="C:nucleus"/>
    <property type="evidence" value="ECO:0007669"/>
    <property type="project" value="TreeGrafter"/>
</dbReference>
<dbReference type="GO" id="GO:0003723">
    <property type="term" value="F:RNA binding"/>
    <property type="evidence" value="ECO:0007669"/>
    <property type="project" value="TreeGrafter"/>
</dbReference>
<evidence type="ECO:0000256" key="2">
    <source>
        <dbReference type="ARBA" id="ARBA00006576"/>
    </source>
</evidence>
<evidence type="ECO:0000259" key="6">
    <source>
        <dbReference type="PROSITE" id="PS51747"/>
    </source>
</evidence>
<reference evidence="7" key="2">
    <citation type="submission" date="2025-08" db="UniProtKB">
        <authorList>
            <consortium name="Ensembl"/>
        </authorList>
    </citation>
    <scope>IDENTIFICATION</scope>
</reference>
<dbReference type="SUPFAM" id="SSF53927">
    <property type="entry name" value="Cytidine deaminase-like"/>
    <property type="match status" value="2"/>
</dbReference>
<dbReference type="PROSITE" id="PS51747">
    <property type="entry name" value="CYT_DCMP_DEAMINASES_2"/>
    <property type="match status" value="2"/>
</dbReference>
<reference evidence="7" key="3">
    <citation type="submission" date="2025-09" db="UniProtKB">
        <authorList>
            <consortium name="Ensembl"/>
        </authorList>
    </citation>
    <scope>IDENTIFICATION</scope>
</reference>
<keyword evidence="3" id="KW-0479">Metal-binding</keyword>
<dbReference type="GO" id="GO:0008270">
    <property type="term" value="F:zinc ion binding"/>
    <property type="evidence" value="ECO:0007669"/>
    <property type="project" value="InterPro"/>
</dbReference>
<feature type="domain" description="CMP/dCMP-type deaminase" evidence="6">
    <location>
        <begin position="204"/>
        <end position="319"/>
    </location>
</feature>
<dbReference type="eggNOG" id="KOG4075">
    <property type="taxonomic scope" value="Eukaryota"/>
</dbReference>
<dbReference type="PANTHER" id="PTHR13857:SF45">
    <property type="entry name" value="DNA DC-DU-EDITING ENZYME APOBEC-3F"/>
    <property type="match status" value="1"/>
</dbReference>
<comment type="cofactor">
    <cofactor evidence="1">
        <name>Zn(2+)</name>
        <dbReference type="ChEBI" id="CHEBI:29105"/>
    </cofactor>
</comment>
<keyword evidence="5" id="KW-0862">Zinc</keyword>
<sequence>SKPHIRGPMERMYLKTFNCHFNNRPYLSRRNDTWLCFEVKTTSSNSPGLFYSGVFQNQGPQYCPWHTELCILTWARPMLSHHHFYQITWYMSWSPCANCAWQVAAFLATHENVSLTIYTAHIYYMWRQDYRQGMLRMIEEGTRVYIMFSKEFQHCWENFVDHWGMCWNRVKKNYEFLVTQLNEILSDLMDTFYNQFNNTPVPRGRTDTWLCFEVKGNENSNSPGSFHRGSSENRTSPHAEVGFLTWFQKEMPPNHHYEVTWYISWSPCVHCAWHVVNFLTSNPNMTLTIFAARLYYIYHPEEGTKVHIVSLKEFKYCWAKLVYNSGMRFMPWYQFNENYQLLVTQLKKIRE</sequence>
<evidence type="ECO:0000256" key="1">
    <source>
        <dbReference type="ARBA" id="ARBA00001947"/>
    </source>
</evidence>
<reference evidence="8" key="1">
    <citation type="submission" date="2011-03" db="EMBL/GenBank/DDBJ databases">
        <title>Version 3 of the genome sequence of Otolemur garnettii (Bushbaby).</title>
        <authorList>
            <consortium name="The Broad Institute Genome Sequencing Platform"/>
            <person name="Di Palma F."/>
            <person name="Johnson J."/>
            <person name="Lander E.S."/>
            <person name="Lindblad-Toh K."/>
            <person name="Jaffe D.B."/>
            <person name="Gnerre S."/>
            <person name="MacCallum I."/>
            <person name="Przybylski D."/>
            <person name="Ribeiro F.J."/>
            <person name="Burton J.N."/>
            <person name="Walker B.J."/>
            <person name="Sharpe T."/>
            <person name="Hall G."/>
        </authorList>
    </citation>
    <scope>NUCLEOTIDE SEQUENCE [LARGE SCALE GENOMIC DNA]</scope>
</reference>
<dbReference type="PANTHER" id="PTHR13857">
    <property type="entry name" value="MRNA EDITING ENZYME"/>
    <property type="match status" value="1"/>
</dbReference>
<dbReference type="InterPro" id="IPR050610">
    <property type="entry name" value="APOBEC_Cyt_Deaminase"/>
</dbReference>
<dbReference type="InterPro" id="IPR016192">
    <property type="entry name" value="APOBEC/CMP_deaminase_Zn-bd"/>
</dbReference>
<dbReference type="STRING" id="30611.ENSOGAP00000021125"/>
<evidence type="ECO:0000313" key="7">
    <source>
        <dbReference type="Ensembl" id="ENSOGAP00000021125.1"/>
    </source>
</evidence>
<dbReference type="GO" id="GO:0045869">
    <property type="term" value="P:negative regulation of single stranded viral RNA replication via double stranded DNA intermediate"/>
    <property type="evidence" value="ECO:0007669"/>
    <property type="project" value="TreeGrafter"/>
</dbReference>
<dbReference type="Ensembl" id="ENSOGAT00000032016.1">
    <property type="protein sequence ID" value="ENSOGAP00000021125.1"/>
    <property type="gene ID" value="ENSOGAG00000030300.1"/>
</dbReference>
<evidence type="ECO:0000256" key="4">
    <source>
        <dbReference type="ARBA" id="ARBA00022801"/>
    </source>
</evidence>
<dbReference type="Proteomes" id="UP000005225">
    <property type="component" value="Unassembled WGS sequence"/>
</dbReference>
<dbReference type="GO" id="GO:0000932">
    <property type="term" value="C:P-body"/>
    <property type="evidence" value="ECO:0007669"/>
    <property type="project" value="TreeGrafter"/>
</dbReference>
<dbReference type="Pfam" id="PF18782">
    <property type="entry name" value="NAD2"/>
    <property type="match status" value="1"/>
</dbReference>
<name>H0XYD2_OTOGA</name>
<dbReference type="PROSITE" id="PS00903">
    <property type="entry name" value="CYT_DCMP_DEAMINASES_1"/>
    <property type="match status" value="1"/>
</dbReference>
<feature type="domain" description="CMP/dCMP-type deaminase" evidence="6">
    <location>
        <begin position="29"/>
        <end position="137"/>
    </location>
</feature>
<dbReference type="EMBL" id="AAQR03147252">
    <property type="status" value="NOT_ANNOTATED_CDS"/>
    <property type="molecule type" value="Genomic_DNA"/>
</dbReference>
<dbReference type="InParanoid" id="H0XYD2"/>
<dbReference type="OMA" id="HTELCIL"/>
<proteinExistence type="inferred from homology"/>
<dbReference type="GO" id="GO:0016554">
    <property type="term" value="P:cytidine to uridine editing"/>
    <property type="evidence" value="ECO:0007669"/>
    <property type="project" value="TreeGrafter"/>
</dbReference>
<dbReference type="GO" id="GO:0070383">
    <property type="term" value="P:DNA cytosine deamination"/>
    <property type="evidence" value="ECO:0007669"/>
    <property type="project" value="TreeGrafter"/>
</dbReference>